<dbReference type="AlphaFoldDB" id="A0A240U3G5"/>
<dbReference type="KEGG" id="acin:CBP34_13140"/>
<dbReference type="Proteomes" id="UP000194432">
    <property type="component" value="Chromosome 1"/>
</dbReference>
<keyword evidence="2" id="KW-1185">Reference proteome</keyword>
<organism evidence="1 2">
    <name type="scientific">Acidovorax carolinensis</name>
    <dbReference type="NCBI Taxonomy" id="553814"/>
    <lineage>
        <taxon>Bacteria</taxon>
        <taxon>Pseudomonadati</taxon>
        <taxon>Pseudomonadota</taxon>
        <taxon>Betaproteobacteria</taxon>
        <taxon>Burkholderiales</taxon>
        <taxon>Comamonadaceae</taxon>
        <taxon>Acidovorax</taxon>
    </lineage>
</organism>
<sequence>MPGSSEADVVLAFAEAIGVAALCKGKLCIDITGLMRPHILYLVRYLFDHGVKSFDMIYTEPAHYARKENTKFSNEEIESVRQVIGFEGMHDDEMGNDILIMGVGYDHALISRVVNDKDGAKLIQLLSLPSLSADMYQESILRLDKTDSTFDPNMDDRVFFAPANDPFVVASELSDKYKEILSRGTITNTYLCPLATKPQALGFALFYLAELIGTPSSIIFPFARFYDKETSKGVGRTWQYEINL</sequence>
<accession>A0A240U3G5</accession>
<evidence type="ECO:0000313" key="2">
    <source>
        <dbReference type="Proteomes" id="UP000194432"/>
    </source>
</evidence>
<gene>
    <name evidence="1" type="ORF">CBP34_13140</name>
</gene>
<protein>
    <submittedName>
        <fullName evidence="1">Uncharacterized protein</fullName>
    </submittedName>
</protein>
<reference evidence="1 2" key="1">
    <citation type="submission" date="2017-05" db="EMBL/GenBank/DDBJ databases">
        <title>Polyphasic characterization of four soil-derived phenanthrene-degrading Acidovorax strains and proposal of Acidovorax phenanthrenivorans sp. nov.</title>
        <authorList>
            <person name="Singleton D.R."/>
            <person name="Lee J."/>
            <person name="Dickey A.N."/>
            <person name="Stroud A."/>
            <person name="Scholl E.H."/>
            <person name="Wright F.A."/>
            <person name="Aitken M.D."/>
        </authorList>
    </citation>
    <scope>NUCLEOTIDE SEQUENCE [LARGE SCALE GENOMIC DNA]</scope>
    <source>
        <strain evidence="1">NA3</strain>
    </source>
</reference>
<evidence type="ECO:0000313" key="1">
    <source>
        <dbReference type="EMBL" id="ART52409.1"/>
    </source>
</evidence>
<dbReference type="EMBL" id="CP021361">
    <property type="protein sequence ID" value="ART52409.1"/>
    <property type="molecule type" value="Genomic_DNA"/>
</dbReference>
<name>A0A240U3G5_9BURK</name>
<proteinExistence type="predicted"/>